<dbReference type="RefSeq" id="WP_183355274.1">
    <property type="nucleotide sequence ID" value="NZ_BLXX01000008.1"/>
</dbReference>
<keyword evidence="3" id="KW-1185">Reference proteome</keyword>
<evidence type="ECO:0000313" key="2">
    <source>
        <dbReference type="EMBL" id="GFO60456.1"/>
    </source>
</evidence>
<dbReference type="Proteomes" id="UP000556026">
    <property type="component" value="Unassembled WGS sequence"/>
</dbReference>
<dbReference type="EMBL" id="BLXX01000008">
    <property type="protein sequence ID" value="GFO60456.1"/>
    <property type="molecule type" value="Genomic_DNA"/>
</dbReference>
<organism evidence="2 3">
    <name type="scientific">Geomonas silvestris</name>
    <dbReference type="NCBI Taxonomy" id="2740184"/>
    <lineage>
        <taxon>Bacteria</taxon>
        <taxon>Pseudomonadati</taxon>
        <taxon>Thermodesulfobacteriota</taxon>
        <taxon>Desulfuromonadia</taxon>
        <taxon>Geobacterales</taxon>
        <taxon>Geobacteraceae</taxon>
        <taxon>Geomonas</taxon>
    </lineage>
</organism>
<dbReference type="AlphaFoldDB" id="A0A6V8MKE9"/>
<reference evidence="3" key="1">
    <citation type="submission" date="2020-06" db="EMBL/GenBank/DDBJ databases">
        <title>Draft genomic sequence of Geomonas sp. Red330.</title>
        <authorList>
            <person name="Itoh H."/>
            <person name="Zhenxing X."/>
            <person name="Ushijima N."/>
            <person name="Masuda Y."/>
            <person name="Shiratori Y."/>
            <person name="Senoo K."/>
        </authorList>
    </citation>
    <scope>NUCLEOTIDE SEQUENCE [LARGE SCALE GENOMIC DNA]</scope>
    <source>
        <strain evidence="3">Red330</strain>
    </source>
</reference>
<comment type="caution">
    <text evidence="2">The sequence shown here is derived from an EMBL/GenBank/DDBJ whole genome shotgun (WGS) entry which is preliminary data.</text>
</comment>
<proteinExistence type="predicted"/>
<name>A0A6V8MKE9_9BACT</name>
<evidence type="ECO:0000313" key="3">
    <source>
        <dbReference type="Proteomes" id="UP000556026"/>
    </source>
</evidence>
<dbReference type="Pfam" id="PF00882">
    <property type="entry name" value="Zn_dep_PLPC"/>
    <property type="match status" value="1"/>
</dbReference>
<accession>A0A6V8MKE9</accession>
<protein>
    <recommendedName>
        <fullName evidence="1">Phospholipase C/D domain-containing protein</fullName>
    </recommendedName>
</protein>
<sequence length="306" mass="34868">MLFGMFILLSAALLLVLAVPDHAFAWGAGIHLQLGMQVLSHLEALEPSVAAVIGSHPYDFLYGTIAADITIGKKFTHYLQHCHRWGIGHKVLDKAGDQSQIACAYGYLSHLAADCIAHNYFVPFKVMRSFSSLTLKHAYWEMRFENYVDKEIWETGKKVSREHFSKNDQLLRRVLSDTIFSFTTNKRIFNSILLVSRMEKWQSLLQTLSDSSRYVLEESDREEYMQLAQEAVFDFLNNGIQSRYFHADPTGEKALAVAEAVRKNLRLLYRSGKLTKAQAYAELEEIKVKLREAICQPELLGQILSS</sequence>
<dbReference type="InterPro" id="IPR029002">
    <property type="entry name" value="PLPC/GPLD1"/>
</dbReference>
<feature type="domain" description="Phospholipase C/D" evidence="1">
    <location>
        <begin position="31"/>
        <end position="168"/>
    </location>
</feature>
<evidence type="ECO:0000259" key="1">
    <source>
        <dbReference type="Pfam" id="PF00882"/>
    </source>
</evidence>
<gene>
    <name evidence="2" type="ORF">GMST_27810</name>
</gene>